<protein>
    <submittedName>
        <fullName evidence="3">Tol-pal system protein</fullName>
    </submittedName>
</protein>
<proteinExistence type="predicted"/>
<dbReference type="Proteomes" id="UP000234530">
    <property type="component" value="Chromosome"/>
</dbReference>
<feature type="compositionally biased region" description="Low complexity" evidence="2">
    <location>
        <begin position="128"/>
        <end position="147"/>
    </location>
</feature>
<keyword evidence="4" id="KW-1185">Reference proteome</keyword>
<evidence type="ECO:0000313" key="3">
    <source>
        <dbReference type="EMBL" id="AUH66305.1"/>
    </source>
</evidence>
<feature type="region of interest" description="Disordered" evidence="2">
    <location>
        <begin position="271"/>
        <end position="291"/>
    </location>
</feature>
<gene>
    <name evidence="3" type="ORF">CX676_11305</name>
</gene>
<feature type="compositionally biased region" description="Gly residues" evidence="2">
    <location>
        <begin position="118"/>
        <end position="127"/>
    </location>
</feature>
<accession>A0A2H5F436</accession>
<feature type="region of interest" description="Disordered" evidence="2">
    <location>
        <begin position="118"/>
        <end position="147"/>
    </location>
</feature>
<keyword evidence="1" id="KW-0175">Coiled coil</keyword>
<organism evidence="3 4">
    <name type="scientific">Paracoccus zhejiangensis</name>
    <dbReference type="NCBI Taxonomy" id="1077935"/>
    <lineage>
        <taxon>Bacteria</taxon>
        <taxon>Pseudomonadati</taxon>
        <taxon>Pseudomonadota</taxon>
        <taxon>Alphaproteobacteria</taxon>
        <taxon>Rhodobacterales</taxon>
        <taxon>Paracoccaceae</taxon>
        <taxon>Paracoccus</taxon>
    </lineage>
</organism>
<evidence type="ECO:0000256" key="1">
    <source>
        <dbReference type="SAM" id="Coils"/>
    </source>
</evidence>
<evidence type="ECO:0000313" key="4">
    <source>
        <dbReference type="Proteomes" id="UP000234530"/>
    </source>
</evidence>
<dbReference type="OrthoDB" id="9763909at2"/>
<dbReference type="AlphaFoldDB" id="A0A2H5F436"/>
<dbReference type="SUPFAM" id="SSF48452">
    <property type="entry name" value="TPR-like"/>
    <property type="match status" value="1"/>
</dbReference>
<dbReference type="Pfam" id="PF13432">
    <property type="entry name" value="TPR_16"/>
    <property type="match status" value="1"/>
</dbReference>
<dbReference type="Gene3D" id="1.25.40.10">
    <property type="entry name" value="Tetratricopeptide repeat domain"/>
    <property type="match status" value="1"/>
</dbReference>
<dbReference type="InterPro" id="IPR011990">
    <property type="entry name" value="TPR-like_helical_dom_sf"/>
</dbReference>
<feature type="coiled-coil region" evidence="1">
    <location>
        <begin position="18"/>
        <end position="79"/>
    </location>
</feature>
<reference evidence="3 4" key="1">
    <citation type="journal article" date="2013" name="Antonie Van Leeuwenhoek">
        <title>Paracoccus zhejiangensis sp. nov., isolated from activated sludge in wastewater-treatment system.</title>
        <authorList>
            <person name="Wu Z.G."/>
            <person name="Zhang D.F."/>
            <person name="Liu Y.L."/>
            <person name="Wang F."/>
            <person name="Jiang X."/>
            <person name="Li C."/>
            <person name="Li S.P."/>
            <person name="Hong Q."/>
            <person name="Li W.J."/>
        </authorList>
    </citation>
    <scope>NUCLEOTIDE SEQUENCE [LARGE SCALE GENOMIC DNA]</scope>
    <source>
        <strain evidence="3 4">J6</strain>
    </source>
</reference>
<name>A0A2H5F436_9RHOB</name>
<dbReference type="EMBL" id="CP025430">
    <property type="protein sequence ID" value="AUH66305.1"/>
    <property type="molecule type" value="Genomic_DNA"/>
</dbReference>
<dbReference type="KEGG" id="pzh:CX676_11305"/>
<evidence type="ECO:0000256" key="2">
    <source>
        <dbReference type="SAM" id="MobiDB-lite"/>
    </source>
</evidence>
<sequence length="291" mass="29819">MPALDAAPANSQADAATLADLRTQLGQLTDELQALRGELVASGAAGFQAAGGDSAIDRMNAMEAQLSRLTGQTEKLQHEIQRVVRDGTRRIGDIEFRLCEMDANCDLGALMTQPDLGSQGGGGGVSVGGQTAPATAEETGAATPTGAEQQDFDRAQEVLGQGDFLRAAELFAAVAQTHAGGPLTAEALFMRGSALDNAGDAKGAATAWLEAFAADPQGSRSAESLLGIARIISETDEPQTACLYLSEIPVRFAGTDAATEAERRMAALECGAGELPEGTDPEAAADLADEG</sequence>